<dbReference type="FunFam" id="2.40.70.10:FF:000041">
    <property type="entry name" value="Basic 7S globulin"/>
    <property type="match status" value="1"/>
</dbReference>
<keyword evidence="7" id="KW-0645">Protease</keyword>
<evidence type="ECO:0000313" key="7">
    <source>
        <dbReference type="EMBL" id="GAA0157081.1"/>
    </source>
</evidence>
<dbReference type="InterPro" id="IPR021109">
    <property type="entry name" value="Peptidase_aspartic_dom_sf"/>
</dbReference>
<dbReference type="GO" id="GO:0004190">
    <property type="term" value="F:aspartic-type endopeptidase activity"/>
    <property type="evidence" value="ECO:0007669"/>
    <property type="project" value="InterPro"/>
</dbReference>
<dbReference type="GO" id="GO:0006508">
    <property type="term" value="P:proteolysis"/>
    <property type="evidence" value="ECO:0007669"/>
    <property type="project" value="UniProtKB-KW"/>
</dbReference>
<reference evidence="7 8" key="1">
    <citation type="submission" date="2024-01" db="EMBL/GenBank/DDBJ databases">
        <title>The complete chloroplast genome sequence of Lithospermum erythrorhizon: insights into the phylogenetic relationship among Boraginaceae species and the maternal lineages of purple gromwells.</title>
        <authorList>
            <person name="Okada T."/>
            <person name="Watanabe K."/>
        </authorList>
    </citation>
    <scope>NUCLEOTIDE SEQUENCE [LARGE SCALE GENOMIC DNA]</scope>
</reference>
<gene>
    <name evidence="7" type="ORF">LIER_14421</name>
</gene>
<dbReference type="Proteomes" id="UP001454036">
    <property type="component" value="Unassembled WGS sequence"/>
</dbReference>
<dbReference type="InterPro" id="IPR001461">
    <property type="entry name" value="Aspartic_peptidase_A1"/>
</dbReference>
<evidence type="ECO:0000256" key="5">
    <source>
        <dbReference type="SAM" id="SignalP"/>
    </source>
</evidence>
<evidence type="ECO:0000256" key="4">
    <source>
        <dbReference type="ARBA" id="ARBA00022729"/>
    </source>
</evidence>
<feature type="chain" id="PRO_5043752511" evidence="5">
    <location>
        <begin position="25"/>
        <end position="410"/>
    </location>
</feature>
<name>A0AAV3Q1G9_LITER</name>
<keyword evidence="8" id="KW-1185">Reference proteome</keyword>
<evidence type="ECO:0000313" key="8">
    <source>
        <dbReference type="Proteomes" id="UP001454036"/>
    </source>
</evidence>
<organism evidence="7 8">
    <name type="scientific">Lithospermum erythrorhizon</name>
    <name type="common">Purple gromwell</name>
    <name type="synonym">Lithospermum officinale var. erythrorhizon</name>
    <dbReference type="NCBI Taxonomy" id="34254"/>
    <lineage>
        <taxon>Eukaryota</taxon>
        <taxon>Viridiplantae</taxon>
        <taxon>Streptophyta</taxon>
        <taxon>Embryophyta</taxon>
        <taxon>Tracheophyta</taxon>
        <taxon>Spermatophyta</taxon>
        <taxon>Magnoliopsida</taxon>
        <taxon>eudicotyledons</taxon>
        <taxon>Gunneridae</taxon>
        <taxon>Pentapetalae</taxon>
        <taxon>asterids</taxon>
        <taxon>lamiids</taxon>
        <taxon>Boraginales</taxon>
        <taxon>Boraginaceae</taxon>
        <taxon>Boraginoideae</taxon>
        <taxon>Lithospermeae</taxon>
        <taxon>Lithospermum</taxon>
    </lineage>
</organism>
<dbReference type="PANTHER" id="PTHR47965">
    <property type="entry name" value="ASPARTYL PROTEASE-RELATED"/>
    <property type="match status" value="1"/>
</dbReference>
<sequence>MSSNITICFVILLVIYSIPYPSFSSFLAPIVKDHTKHHHTLKLSLQNPPQPKQLLLDLGGTLSWVDCTTTSHFITCNSSICHALSSSQGPICTSNNCNIQSTNSLTKKPFVVKVLVDSLELPLTDGRNPGQLKEVNEFVLSCSDRGILKKLPKNAAGLAGLSRSNLSLMAQVSKRFALPKVFALCLSGSVSAQGVGFFGTRGPYFFLPEIDLSKYLNYTPLLSISSNQYLINVTSIKVNGKPLQLNQTSLTVDQNGAQLSTTSPYTVLHTEIFEALIDLFERESAVLDLTIRPPVEPFGLCYNADDLLMTRTGPAVPTVDLVLGHDDVFWRIFGVNSMVRILRRDVDAWCLGFVDGGDEPTYSIVIGGHQMEDNLLQFDLQTQRLGFTSSVLVHNTMCANFNFTTNINVS</sequence>
<dbReference type="EMBL" id="BAABME010003021">
    <property type="protein sequence ID" value="GAA0157081.1"/>
    <property type="molecule type" value="Genomic_DNA"/>
</dbReference>
<dbReference type="AlphaFoldDB" id="A0AAV3Q1G9"/>
<dbReference type="SUPFAM" id="SSF50630">
    <property type="entry name" value="Acid proteases"/>
    <property type="match status" value="1"/>
</dbReference>
<keyword evidence="3" id="KW-0964">Secreted</keyword>
<dbReference type="InterPro" id="IPR033121">
    <property type="entry name" value="PEPTIDASE_A1"/>
</dbReference>
<dbReference type="InterPro" id="IPR032861">
    <property type="entry name" value="TAXi_N"/>
</dbReference>
<keyword evidence="4 5" id="KW-0732">Signal</keyword>
<comment type="similarity">
    <text evidence="2">Belongs to the peptidase A1 family.</text>
</comment>
<dbReference type="Pfam" id="PF14541">
    <property type="entry name" value="TAXi_C"/>
    <property type="match status" value="1"/>
</dbReference>
<evidence type="ECO:0000256" key="2">
    <source>
        <dbReference type="ARBA" id="ARBA00007447"/>
    </source>
</evidence>
<dbReference type="GO" id="GO:0005576">
    <property type="term" value="C:extracellular region"/>
    <property type="evidence" value="ECO:0007669"/>
    <property type="project" value="UniProtKB-SubCell"/>
</dbReference>
<dbReference type="Pfam" id="PF14543">
    <property type="entry name" value="TAXi_N"/>
    <property type="match status" value="1"/>
</dbReference>
<evidence type="ECO:0000259" key="6">
    <source>
        <dbReference type="PROSITE" id="PS51767"/>
    </source>
</evidence>
<comment type="caution">
    <text evidence="7">The sequence shown here is derived from an EMBL/GenBank/DDBJ whole genome shotgun (WGS) entry which is preliminary data.</text>
</comment>
<dbReference type="InterPro" id="IPR032799">
    <property type="entry name" value="TAXi_C"/>
</dbReference>
<evidence type="ECO:0000256" key="3">
    <source>
        <dbReference type="ARBA" id="ARBA00022525"/>
    </source>
</evidence>
<feature type="signal peptide" evidence="5">
    <location>
        <begin position="1"/>
        <end position="24"/>
    </location>
</feature>
<dbReference type="PANTHER" id="PTHR47965:SF6">
    <property type="entry name" value="ASPARTIC PROTEINASE GIP1-RELATED"/>
    <property type="match status" value="1"/>
</dbReference>
<proteinExistence type="inferred from homology"/>
<dbReference type="Gene3D" id="2.40.70.10">
    <property type="entry name" value="Acid Proteases"/>
    <property type="match status" value="2"/>
</dbReference>
<dbReference type="PROSITE" id="PS51767">
    <property type="entry name" value="PEPTIDASE_A1"/>
    <property type="match status" value="1"/>
</dbReference>
<accession>A0AAV3Q1G9</accession>
<evidence type="ECO:0000256" key="1">
    <source>
        <dbReference type="ARBA" id="ARBA00004239"/>
    </source>
</evidence>
<comment type="subcellular location">
    <subcellularLocation>
        <location evidence="1">Secreted</location>
        <location evidence="1">Extracellular space</location>
    </subcellularLocation>
</comment>
<protein>
    <submittedName>
        <fullName evidence="7">Protease</fullName>
    </submittedName>
</protein>
<feature type="domain" description="Peptidase A1" evidence="6">
    <location>
        <begin position="39"/>
        <end position="388"/>
    </location>
</feature>
<keyword evidence="7" id="KW-0378">Hydrolase</keyword>